<dbReference type="InterPro" id="IPR012938">
    <property type="entry name" value="Glc/Sorbosone_DH"/>
</dbReference>
<evidence type="ECO:0000259" key="2">
    <source>
        <dbReference type="Pfam" id="PF07995"/>
    </source>
</evidence>
<dbReference type="NCBIfam" id="TIGR04183">
    <property type="entry name" value="Por_Secre_tail"/>
    <property type="match status" value="1"/>
</dbReference>
<dbReference type="Gene3D" id="2.60.40.10">
    <property type="entry name" value="Immunoglobulins"/>
    <property type="match status" value="1"/>
</dbReference>
<gene>
    <name evidence="4" type="ORF">ESA94_14330</name>
</gene>
<dbReference type="SUPFAM" id="SSF50952">
    <property type="entry name" value="Soluble quinoprotein glucose dehydrogenase"/>
    <property type="match status" value="1"/>
</dbReference>
<dbReference type="InterPro" id="IPR011042">
    <property type="entry name" value="6-blade_b-propeller_TolB-like"/>
</dbReference>
<dbReference type="Proteomes" id="UP000290204">
    <property type="component" value="Unassembled WGS sequence"/>
</dbReference>
<evidence type="ECO:0000256" key="1">
    <source>
        <dbReference type="SAM" id="SignalP"/>
    </source>
</evidence>
<dbReference type="Pfam" id="PF07995">
    <property type="entry name" value="GSDH"/>
    <property type="match status" value="2"/>
</dbReference>
<dbReference type="InterPro" id="IPR026444">
    <property type="entry name" value="Secre_tail"/>
</dbReference>
<reference evidence="4 5" key="1">
    <citation type="submission" date="2019-01" db="EMBL/GenBank/DDBJ databases">
        <title>Lacibacter sp. strain TTM-7.</title>
        <authorList>
            <person name="Chen W.-M."/>
        </authorList>
    </citation>
    <scope>NUCLEOTIDE SEQUENCE [LARGE SCALE GENOMIC DNA]</scope>
    <source>
        <strain evidence="4 5">TTM-7</strain>
    </source>
</reference>
<protein>
    <submittedName>
        <fullName evidence="4">T9SS type A sorting domain-containing protein</fullName>
    </submittedName>
</protein>
<dbReference type="Pfam" id="PF18962">
    <property type="entry name" value="Por_Secre_tail"/>
    <property type="match status" value="1"/>
</dbReference>
<dbReference type="RefSeq" id="WP_129131617.1">
    <property type="nucleotide sequence ID" value="NZ_SDHW01000004.1"/>
</dbReference>
<dbReference type="InterPro" id="IPR011041">
    <property type="entry name" value="Quinoprot_gluc/sorb_DH_b-prop"/>
</dbReference>
<dbReference type="InterPro" id="IPR013783">
    <property type="entry name" value="Ig-like_fold"/>
</dbReference>
<dbReference type="OrthoDB" id="9770043at2"/>
<name>A0A4Q1CGX6_9BACT</name>
<accession>A0A4Q1CGX6</accession>
<evidence type="ECO:0000313" key="4">
    <source>
        <dbReference type="EMBL" id="RXK59313.1"/>
    </source>
</evidence>
<dbReference type="SUPFAM" id="SSF49265">
    <property type="entry name" value="Fibronectin type III"/>
    <property type="match status" value="1"/>
</dbReference>
<dbReference type="AlphaFoldDB" id="A0A4Q1CGX6"/>
<dbReference type="EMBL" id="SDHW01000004">
    <property type="protein sequence ID" value="RXK59313.1"/>
    <property type="molecule type" value="Genomic_DNA"/>
</dbReference>
<feature type="domain" description="Glucose/Sorbosone dehydrogenase" evidence="2">
    <location>
        <begin position="194"/>
        <end position="475"/>
    </location>
</feature>
<organism evidence="4 5">
    <name type="scientific">Lacibacter luteus</name>
    <dbReference type="NCBI Taxonomy" id="2508719"/>
    <lineage>
        <taxon>Bacteria</taxon>
        <taxon>Pseudomonadati</taxon>
        <taxon>Bacteroidota</taxon>
        <taxon>Chitinophagia</taxon>
        <taxon>Chitinophagales</taxon>
        <taxon>Chitinophagaceae</taxon>
        <taxon>Lacibacter</taxon>
    </lineage>
</organism>
<sequence length="1033" mass="110361">MKRNFVTLLLCVLYLTSYAQPDACTGASNLNPGTSCTVTSNQTLESSSATGSPNHATYGAVKDVWYRFTTPSGISSVVITLSSPGNGIDDNTYIEAFSGGACNSGTFTGTSLGTSAVTTGTGTSLTVNGLNGSTEYYFRVFTTSSTVSGNPVNQWKFGICVTYTALPTLSGPNPTRMNEVFQETVIANNAAGLDSPWEITYEDQEDSLWITENKTYLIRKMSPSTGQSRVILNLSETGSFSSFRRTFSSSQNPWPQGGMMGFAIHPQFLAASNAKNYVYVAYVRAFVGAGPANGFRNRTATNPNNGEAVKGDLFTTFVVRFDYNTTTKALENPVALCDTITGSNDHNSGRLLIAPVNGTDYLFYSVGDMGAGQFYSSERTIKSELTNSYEGKILRFNLETDNESGLDQWIPNDNPYNNTAPVTGQSAVWSIGHRNVQGLAYMNSMLFGSSHGPFSDDELNVLEAGKHYGHPRIVGYKDGNYNNARAATATFAGWSNEFSSNPLVSSLPLVTDEANTTIANFKAPIFSFFDAANGSTSTSGTVLYLYANNPSNSGWPSIAPSGMGAYTNNKIPGWKNSLILASLKRGYMMRLKPTADGSDVEAIGGADTSAIFNTQNRFRDLAFDPDGYTIYGAIDRSGSTSGPTSTTPVSSTCPGCIIKYKFVGYNHSGGTSTIPTSIPIDAGTLNNCVTGSSVTINATNLNTNLWVPLTGPDGNIVAEINANGNSLGNVTSSFFVRSGAARTTASSGKYLNRNITISVQNQPASNVSVRLYLTATELQDLINTVGSGVTSINDIGVFKNSDACGSSMSATATSQTITGRYTQSTYGHAVQADIGSFSTFYFMSTSSTLPANIISFTATGAGDAAKLQWTVEEQQNVERYIVERSSNNISFTAIGSVEARGTANEKINYLFTDANAAAIAATVYYRIKITDKDGSAKYTNVVPVSFEAYTRAFVTVQPNPVVNNATVLVMSAAEETVQLRVTDNTGRTVMSKNILLTKGRNTLDLNVSSLPSGLYYLDVVGKNINQKTKLIKQ</sequence>
<feature type="domain" description="Secretion system C-terminal sorting" evidence="3">
    <location>
        <begin position="958"/>
        <end position="1031"/>
    </location>
</feature>
<keyword evidence="1" id="KW-0732">Signal</keyword>
<feature type="chain" id="PRO_5020717474" evidence="1">
    <location>
        <begin position="20"/>
        <end position="1033"/>
    </location>
</feature>
<dbReference type="Gene3D" id="2.120.10.30">
    <property type="entry name" value="TolB, C-terminal domain"/>
    <property type="match status" value="1"/>
</dbReference>
<proteinExistence type="predicted"/>
<evidence type="ECO:0000313" key="5">
    <source>
        <dbReference type="Proteomes" id="UP000290204"/>
    </source>
</evidence>
<dbReference type="InterPro" id="IPR036116">
    <property type="entry name" value="FN3_sf"/>
</dbReference>
<feature type="signal peptide" evidence="1">
    <location>
        <begin position="1"/>
        <end position="19"/>
    </location>
</feature>
<evidence type="ECO:0000259" key="3">
    <source>
        <dbReference type="Pfam" id="PF18962"/>
    </source>
</evidence>
<feature type="domain" description="Glucose/Sorbosone dehydrogenase" evidence="2">
    <location>
        <begin position="549"/>
        <end position="635"/>
    </location>
</feature>
<comment type="caution">
    <text evidence="4">The sequence shown here is derived from an EMBL/GenBank/DDBJ whole genome shotgun (WGS) entry which is preliminary data.</text>
</comment>
<keyword evidence="5" id="KW-1185">Reference proteome</keyword>